<evidence type="ECO:0000313" key="2">
    <source>
        <dbReference type="EMBL" id="MCR9014557.1"/>
    </source>
</evidence>
<dbReference type="Proteomes" id="UP001142175">
    <property type="component" value="Unassembled WGS sequence"/>
</dbReference>
<keyword evidence="1" id="KW-0732">Signal</keyword>
<feature type="chain" id="PRO_5040795299" description="Long-chain fatty acid transport protein" evidence="1">
    <location>
        <begin position="25"/>
        <end position="427"/>
    </location>
</feature>
<gene>
    <name evidence="2" type="ORF">NU887_05880</name>
</gene>
<proteinExistence type="predicted"/>
<accession>A0A9X2P3M6</accession>
<protein>
    <recommendedName>
        <fullName evidence="4">Long-chain fatty acid transport protein</fullName>
    </recommendedName>
</protein>
<comment type="caution">
    <text evidence="2">The sequence shown here is derived from an EMBL/GenBank/DDBJ whole genome shotgun (WGS) entry which is preliminary data.</text>
</comment>
<reference evidence="2" key="1">
    <citation type="submission" date="2022-08" db="EMBL/GenBank/DDBJ databases">
        <authorList>
            <person name="Zhang D."/>
        </authorList>
    </citation>
    <scope>NUCLEOTIDE SEQUENCE</scope>
    <source>
        <strain evidence="2">XJ19-11</strain>
    </source>
</reference>
<evidence type="ECO:0000313" key="3">
    <source>
        <dbReference type="Proteomes" id="UP001142175"/>
    </source>
</evidence>
<sequence>MSITNRIRFLGVLCTFFIFSQAFPQSSSSTYSALGLGEFNYAGLTQNQGMGGLGISFGTGWGVNYMNPALTTRNTIFNFQAALNYKRINVTSSSDNQTIDGGGISYVALSFPVKSGKRTLGMGLGEISSVNYSILVSGEVTNSDFNSINRVEGEGGISEAYLSYGFVLAKNLSLGIHGSYLFGSTIRTNQLALLNPEEEEFGFQTEYYERLTVSDVTFKGGVHYYFKSGSKSNIHLGATYHAFGNINGKEFAKIADFGQASKPDSDGDILRNNEKGTVFIPSNLGYGISYEKINKFVIGLEAQMQNFSQYRSFSGVQGELGDTYRVALGGQLIPNFSTVNSIFKRSTIRFGVEYQQTPFILNQTQISDIGINFGASVPINSLSLMNFAVKFGSRGTLNNGLIKEEYFGVTLGFSLNDNSWFYKRVFE</sequence>
<feature type="signal peptide" evidence="1">
    <location>
        <begin position="1"/>
        <end position="24"/>
    </location>
</feature>
<name>A0A9X2P3M6_9BACT</name>
<keyword evidence="3" id="KW-1185">Reference proteome</keyword>
<dbReference type="RefSeq" id="WP_258422433.1">
    <property type="nucleotide sequence ID" value="NZ_JANSUY010000002.1"/>
</dbReference>
<dbReference type="AlphaFoldDB" id="A0A9X2P3M6"/>
<dbReference type="Gene3D" id="2.40.160.60">
    <property type="entry name" value="Outer membrane protein transport protein (OMPP1/FadL/TodX)"/>
    <property type="match status" value="1"/>
</dbReference>
<evidence type="ECO:0008006" key="4">
    <source>
        <dbReference type="Google" id="ProtNLM"/>
    </source>
</evidence>
<organism evidence="2 3">
    <name type="scientific">Aquiflexum gelatinilyticum</name>
    <dbReference type="NCBI Taxonomy" id="2961943"/>
    <lineage>
        <taxon>Bacteria</taxon>
        <taxon>Pseudomonadati</taxon>
        <taxon>Bacteroidota</taxon>
        <taxon>Cytophagia</taxon>
        <taxon>Cytophagales</taxon>
        <taxon>Cyclobacteriaceae</taxon>
        <taxon>Aquiflexum</taxon>
    </lineage>
</organism>
<evidence type="ECO:0000256" key="1">
    <source>
        <dbReference type="SAM" id="SignalP"/>
    </source>
</evidence>
<dbReference type="EMBL" id="JANSUY010000002">
    <property type="protein sequence ID" value="MCR9014557.1"/>
    <property type="molecule type" value="Genomic_DNA"/>
</dbReference>